<dbReference type="SUPFAM" id="SSF55729">
    <property type="entry name" value="Acyl-CoA N-acyltransferases (Nat)"/>
    <property type="match status" value="2"/>
</dbReference>
<feature type="domain" description="N-acetyltransferase" evidence="3">
    <location>
        <begin position="2"/>
        <end position="160"/>
    </location>
</feature>
<sequence length="282" mass="32119">MIKYRSCLEVSIDDVFKAFEDGFSDYIIKFNITKCEFEKKFFGAEGNSKEDSFVVYDGTKPIGLMLGGIKDYEGVKTLRCGGLAIHPEYRGGWISKRLFQLHQETAQNKGCSQLFLEVIVGNERAIAFYEKMGYCKVYDISYYSNDNLGNLKRYHNKKIALKSISAEQYKDVCSRYDGHMNWQNSFESVSLSEDYCYYGAFFEGKLIGGMSINQSGKLGFIYVDKEFRYKGVGSSMTTYAVKELALNMITTNFANNSSAFGFLAKNGFKKVALSQYEMYKVL</sequence>
<accession>A0A3R5TJD1</accession>
<dbReference type="InterPro" id="IPR050680">
    <property type="entry name" value="YpeA/RimI_acetyltransf"/>
</dbReference>
<evidence type="ECO:0000259" key="3">
    <source>
        <dbReference type="PROSITE" id="PS51186"/>
    </source>
</evidence>
<dbReference type="GO" id="GO:0016747">
    <property type="term" value="F:acyltransferase activity, transferring groups other than amino-acyl groups"/>
    <property type="evidence" value="ECO:0007669"/>
    <property type="project" value="InterPro"/>
</dbReference>
<keyword evidence="1 4" id="KW-0808">Transferase</keyword>
<dbReference type="KEGG" id="cmah:C1I91_26155"/>
<gene>
    <name evidence="4" type="ORF">C1I91_26155</name>
</gene>
<organism evidence="4 5">
    <name type="scientific">Clostridium manihotivorum</name>
    <dbReference type="NCBI Taxonomy" id="2320868"/>
    <lineage>
        <taxon>Bacteria</taxon>
        <taxon>Bacillati</taxon>
        <taxon>Bacillota</taxon>
        <taxon>Clostridia</taxon>
        <taxon>Eubacteriales</taxon>
        <taxon>Clostridiaceae</taxon>
        <taxon>Clostridium</taxon>
    </lineage>
</organism>
<protein>
    <submittedName>
        <fullName evidence="4">GNAT family N-acetyltransferase</fullName>
    </submittedName>
</protein>
<dbReference type="OrthoDB" id="4228396at2"/>
<name>A0A3R5TJD1_9CLOT</name>
<keyword evidence="2" id="KW-0012">Acyltransferase</keyword>
<dbReference type="Pfam" id="PF13508">
    <property type="entry name" value="Acetyltransf_7"/>
    <property type="match status" value="1"/>
</dbReference>
<dbReference type="CDD" id="cd04301">
    <property type="entry name" value="NAT_SF"/>
    <property type="match status" value="2"/>
</dbReference>
<dbReference type="InterPro" id="IPR016181">
    <property type="entry name" value="Acyl_CoA_acyltransferase"/>
</dbReference>
<feature type="domain" description="N-acetyltransferase" evidence="3">
    <location>
        <begin position="159"/>
        <end position="282"/>
    </location>
</feature>
<dbReference type="PANTHER" id="PTHR43420">
    <property type="entry name" value="ACETYLTRANSFERASE"/>
    <property type="match status" value="1"/>
</dbReference>
<reference evidence="4 5" key="1">
    <citation type="submission" date="2018-01" db="EMBL/GenBank/DDBJ databases">
        <title>Genome Sequencing and Assembly of Anaerobacter polyendosporus strain CT4.</title>
        <authorList>
            <person name="Tachaapaikoon C."/>
            <person name="Sutheeworapong S."/>
            <person name="Jenjaroenpun P."/>
            <person name="Wongsurawat T."/>
            <person name="Nookeaw I."/>
            <person name="Cheawchanlertfa P."/>
            <person name="Kosugi A."/>
            <person name="Cheevadhanarak S."/>
            <person name="Ratanakhanokchai K."/>
        </authorList>
    </citation>
    <scope>NUCLEOTIDE SEQUENCE [LARGE SCALE GENOMIC DNA]</scope>
    <source>
        <strain evidence="4 5">CT4</strain>
    </source>
</reference>
<dbReference type="Pfam" id="PF00583">
    <property type="entry name" value="Acetyltransf_1"/>
    <property type="match status" value="1"/>
</dbReference>
<dbReference type="EMBL" id="CP025746">
    <property type="protein sequence ID" value="QAA34839.1"/>
    <property type="molecule type" value="Genomic_DNA"/>
</dbReference>
<proteinExistence type="predicted"/>
<dbReference type="Proteomes" id="UP000286268">
    <property type="component" value="Chromosome"/>
</dbReference>
<dbReference type="Gene3D" id="3.40.630.30">
    <property type="match status" value="2"/>
</dbReference>
<evidence type="ECO:0000256" key="1">
    <source>
        <dbReference type="ARBA" id="ARBA00022679"/>
    </source>
</evidence>
<dbReference type="RefSeq" id="WP_128215550.1">
    <property type="nucleotide sequence ID" value="NZ_CP025746.1"/>
</dbReference>
<evidence type="ECO:0000313" key="4">
    <source>
        <dbReference type="EMBL" id="QAA34839.1"/>
    </source>
</evidence>
<dbReference type="AlphaFoldDB" id="A0A3R5TJD1"/>
<keyword evidence="5" id="KW-1185">Reference proteome</keyword>
<dbReference type="PROSITE" id="PS51186">
    <property type="entry name" value="GNAT"/>
    <property type="match status" value="2"/>
</dbReference>
<dbReference type="PANTHER" id="PTHR43420:SF44">
    <property type="entry name" value="ACETYLTRANSFERASE YPEA"/>
    <property type="match status" value="1"/>
</dbReference>
<evidence type="ECO:0000313" key="5">
    <source>
        <dbReference type="Proteomes" id="UP000286268"/>
    </source>
</evidence>
<dbReference type="InterPro" id="IPR000182">
    <property type="entry name" value="GNAT_dom"/>
</dbReference>
<evidence type="ECO:0000256" key="2">
    <source>
        <dbReference type="ARBA" id="ARBA00023315"/>
    </source>
</evidence>